<dbReference type="FunFam" id="2.10.70.10:FF:000064">
    <property type="entry name" value="Fibulin 7"/>
    <property type="match status" value="1"/>
</dbReference>
<reference evidence="13" key="1">
    <citation type="journal article" date="2008" name="Nature">
        <title>The amphioxus genome and the evolution of the chordate karyotype.</title>
        <authorList>
            <consortium name="US DOE Joint Genome Institute (JGI-PGF)"/>
            <person name="Putnam N.H."/>
            <person name="Butts T."/>
            <person name="Ferrier D.E.K."/>
            <person name="Furlong R.F."/>
            <person name="Hellsten U."/>
            <person name="Kawashima T."/>
            <person name="Robinson-Rechavi M."/>
            <person name="Shoguchi E."/>
            <person name="Terry A."/>
            <person name="Yu J.-K."/>
            <person name="Benito-Gutierrez E.L."/>
            <person name="Dubchak I."/>
            <person name="Garcia-Fernandez J."/>
            <person name="Gibson-Brown J.J."/>
            <person name="Grigoriev I.V."/>
            <person name="Horton A.C."/>
            <person name="de Jong P.J."/>
            <person name="Jurka J."/>
            <person name="Kapitonov V.V."/>
            <person name="Kohara Y."/>
            <person name="Kuroki Y."/>
            <person name="Lindquist E."/>
            <person name="Lucas S."/>
            <person name="Osoegawa K."/>
            <person name="Pennacchio L.A."/>
            <person name="Salamov A.A."/>
            <person name="Satou Y."/>
            <person name="Sauka-Spengler T."/>
            <person name="Schmutz J."/>
            <person name="Shin-I T."/>
            <person name="Toyoda A."/>
            <person name="Bronner-Fraser M."/>
            <person name="Fujiyama A."/>
            <person name="Holland L.Z."/>
            <person name="Holland P.W.H."/>
            <person name="Satoh N."/>
            <person name="Rokhsar D.S."/>
        </authorList>
    </citation>
    <scope>NUCLEOTIDE SEQUENCE [LARGE SCALE GENOMIC DNA]</scope>
    <source>
        <strain evidence="13">S238N-H82</strain>
        <tissue evidence="13">Testes</tissue>
    </source>
</reference>
<keyword evidence="2" id="KW-0964">Secreted</keyword>
<feature type="non-terminal residue" evidence="13">
    <location>
        <position position="593"/>
    </location>
</feature>
<dbReference type="CDD" id="cd00033">
    <property type="entry name" value="CCP"/>
    <property type="match status" value="9"/>
</dbReference>
<dbReference type="GO" id="GO:0007155">
    <property type="term" value="P:cell adhesion"/>
    <property type="evidence" value="ECO:0007669"/>
    <property type="project" value="UniProtKB-KW"/>
</dbReference>
<dbReference type="AlphaFoldDB" id="C3ZN51"/>
<organism>
    <name type="scientific">Branchiostoma floridae</name>
    <name type="common">Florida lancelet</name>
    <name type="synonym">Amphioxus</name>
    <dbReference type="NCBI Taxonomy" id="7739"/>
    <lineage>
        <taxon>Eukaryota</taxon>
        <taxon>Metazoa</taxon>
        <taxon>Chordata</taxon>
        <taxon>Cephalochordata</taxon>
        <taxon>Leptocardii</taxon>
        <taxon>Amphioxiformes</taxon>
        <taxon>Branchiostomatidae</taxon>
        <taxon>Branchiostoma</taxon>
    </lineage>
</organism>
<keyword evidence="3" id="KW-0245">EGF-like domain</keyword>
<protein>
    <recommendedName>
        <fullName evidence="12">Sushi domain-containing protein</fullName>
    </recommendedName>
</protein>
<feature type="domain" description="Sushi" evidence="12">
    <location>
        <begin position="350"/>
        <end position="408"/>
    </location>
</feature>
<feature type="non-terminal residue" evidence="13">
    <location>
        <position position="1"/>
    </location>
</feature>
<dbReference type="SMART" id="SM00032">
    <property type="entry name" value="CCP"/>
    <property type="match status" value="9"/>
</dbReference>
<feature type="disulfide bond" evidence="11">
    <location>
        <begin position="441"/>
        <end position="468"/>
    </location>
</feature>
<feature type="disulfide bond" evidence="11">
    <location>
        <begin position="211"/>
        <end position="238"/>
    </location>
</feature>
<feature type="disulfide bond" evidence="11">
    <location>
        <begin position="90"/>
        <end position="117"/>
    </location>
</feature>
<dbReference type="eggNOG" id="KOG4297">
    <property type="taxonomic scope" value="Eukaryota"/>
</dbReference>
<evidence type="ECO:0000313" key="13">
    <source>
        <dbReference type="EMBL" id="EEN46014.1"/>
    </source>
</evidence>
<gene>
    <name evidence="13" type="ORF">BRAFLDRAFT_135151</name>
</gene>
<evidence type="ECO:0000256" key="4">
    <source>
        <dbReference type="ARBA" id="ARBA00022659"/>
    </source>
</evidence>
<dbReference type="Pfam" id="PF00084">
    <property type="entry name" value="Sushi"/>
    <property type="match status" value="9"/>
</dbReference>
<feature type="domain" description="Sushi" evidence="12">
    <location>
        <begin position="4"/>
        <end position="63"/>
    </location>
</feature>
<dbReference type="STRING" id="7739.C3ZN51"/>
<keyword evidence="5" id="KW-0732">Signal</keyword>
<dbReference type="InParanoid" id="C3ZN51"/>
<feature type="disulfide bond" evidence="11">
    <location>
        <begin position="566"/>
        <end position="593"/>
    </location>
</feature>
<comment type="subcellular location">
    <subcellularLocation>
        <location evidence="1">Secreted</location>
    </subcellularLocation>
</comment>
<dbReference type="InterPro" id="IPR050350">
    <property type="entry name" value="Compl-Cell_Adhes-Reg"/>
</dbReference>
<dbReference type="SUPFAM" id="SSF57535">
    <property type="entry name" value="Complement control module/SCR domain"/>
    <property type="match status" value="9"/>
</dbReference>
<feature type="domain" description="Sushi" evidence="12">
    <location>
        <begin position="421"/>
        <end position="470"/>
    </location>
</feature>
<evidence type="ECO:0000256" key="1">
    <source>
        <dbReference type="ARBA" id="ARBA00004613"/>
    </source>
</evidence>
<dbReference type="InterPro" id="IPR035976">
    <property type="entry name" value="Sushi/SCR/CCP_sf"/>
</dbReference>
<dbReference type="InterPro" id="IPR000436">
    <property type="entry name" value="Sushi_SCR_CCP_dom"/>
</dbReference>
<keyword evidence="4 11" id="KW-0768">Sushi</keyword>
<keyword evidence="8" id="KW-0130">Cell adhesion</keyword>
<evidence type="ECO:0000256" key="10">
    <source>
        <dbReference type="ARBA" id="ARBA00023180"/>
    </source>
</evidence>
<feature type="disulfide bond" evidence="11">
    <location>
        <begin position="379"/>
        <end position="406"/>
    </location>
</feature>
<feature type="domain" description="Sushi" evidence="12">
    <location>
        <begin position="70"/>
        <end position="119"/>
    </location>
</feature>
<dbReference type="Gene3D" id="2.10.70.10">
    <property type="entry name" value="Complement Module, domain 1"/>
    <property type="match status" value="9"/>
</dbReference>
<feature type="domain" description="Sushi" evidence="12">
    <location>
        <begin position="120"/>
        <end position="179"/>
    </location>
</feature>
<evidence type="ECO:0000256" key="6">
    <source>
        <dbReference type="ARBA" id="ARBA00022737"/>
    </source>
</evidence>
<proteinExistence type="predicted"/>
<keyword evidence="10" id="KW-0325">Glycoprotein</keyword>
<evidence type="ECO:0000256" key="5">
    <source>
        <dbReference type="ARBA" id="ARBA00022729"/>
    </source>
</evidence>
<accession>C3ZN51</accession>
<evidence type="ECO:0000256" key="8">
    <source>
        <dbReference type="ARBA" id="ARBA00022889"/>
    </source>
</evidence>
<evidence type="ECO:0000256" key="11">
    <source>
        <dbReference type="PROSITE-ProRule" id="PRU00302"/>
    </source>
</evidence>
<comment type="caution">
    <text evidence="11">Lacks conserved residue(s) required for the propagation of feature annotation.</text>
</comment>
<evidence type="ECO:0000256" key="3">
    <source>
        <dbReference type="ARBA" id="ARBA00022536"/>
    </source>
</evidence>
<feature type="domain" description="Sushi" evidence="12">
    <location>
        <begin position="529"/>
        <end position="593"/>
    </location>
</feature>
<feature type="domain" description="Sushi" evidence="12">
    <location>
        <begin position="180"/>
        <end position="240"/>
    </location>
</feature>
<dbReference type="FunFam" id="2.10.70.10:FF:000014">
    <property type="entry name" value="Membrane cofactor protein"/>
    <property type="match status" value="2"/>
</dbReference>
<sequence length="593" mass="61989">IAAVQCPALTAPTNGARTPATGSNFYPNTITFTCNSGYVLNGSPNTVCQADGSWSNPVPTCIRKTIKMQNESRTPPTGSNLYQDQMTFTCNTGYQLNGVSPLTCQATGTWSNPIPTCKPRQCPALTAPTNGARTPSTGSNSYTNTTSFTCNAGYILNGVSPLTCRADGSWSNTVPTCTRRQCTPALTAPANGIRTPSTGSNLYQDTVTFSCNSGYVLSGDALLTCQADGTWSSTVPTCSSVQCPALTAPANGLLSPRGANSYPAEVTFTCDQGYRLVGAEVLACQANGMWNDSVPVCRFTIPPPLLLQASLWSLCTSSTRSQATILCFFRTIFQRSRNVICQHCFVILGVQCPPLTAPTNGGLTPTGMNSYQDAVTFSCNTGYGLSGATTLRCQANGAWSDPIPKCQRKIDTVDLIPSPSRLCVGYPLGATSLGNTVTFTCNSGYLLYGATTSTCQAGGTWSNPVPTCTRKATFEQCNALAAPTNGALSPAAPHNYPVTVTFTCYTGYVRIGAANTTCQTDGSWNNPVPTCTRTPGQCSVLSAPTNGARTPPTGATFLGNAVTFTCNTGYVLNGATTATCQAGGTWSNPVPTC</sequence>
<keyword evidence="6" id="KW-0677">Repeat</keyword>
<keyword evidence="9 11" id="KW-1015">Disulfide bond</keyword>
<evidence type="ECO:0000256" key="7">
    <source>
        <dbReference type="ARBA" id="ARBA00022837"/>
    </source>
</evidence>
<name>C3ZN51_BRAFL</name>
<keyword evidence="7" id="KW-0106">Calcium</keyword>
<dbReference type="PANTHER" id="PTHR19325">
    <property type="entry name" value="COMPLEMENT COMPONENT-RELATED SUSHI DOMAIN-CONTAINING"/>
    <property type="match status" value="1"/>
</dbReference>
<dbReference type="PANTHER" id="PTHR19325:SF567">
    <property type="entry name" value="SUSHI, VON WILLEBRAND FACTOR TYPE A, EGF AND PENTRAXIN DOMAIN-CONTAINING PROTEIN 1-LIKE"/>
    <property type="match status" value="1"/>
</dbReference>
<evidence type="ECO:0000256" key="9">
    <source>
        <dbReference type="ARBA" id="ARBA00023157"/>
    </source>
</evidence>
<feature type="disulfide bond" evidence="11">
    <location>
        <begin position="270"/>
        <end position="297"/>
    </location>
</feature>
<dbReference type="GO" id="GO:0005576">
    <property type="term" value="C:extracellular region"/>
    <property type="evidence" value="ECO:0007669"/>
    <property type="project" value="UniProtKB-SubCell"/>
</dbReference>
<feature type="disulfide bond" evidence="11">
    <location>
        <begin position="150"/>
        <end position="177"/>
    </location>
</feature>
<evidence type="ECO:0000259" key="12">
    <source>
        <dbReference type="PROSITE" id="PS50923"/>
    </source>
</evidence>
<feature type="disulfide bond" evidence="11">
    <location>
        <begin position="182"/>
        <end position="225"/>
    </location>
</feature>
<feature type="domain" description="Sushi" evidence="12">
    <location>
        <begin position="241"/>
        <end position="299"/>
    </location>
</feature>
<dbReference type="EMBL" id="GG666649">
    <property type="protein sequence ID" value="EEN46014.1"/>
    <property type="molecule type" value="Genomic_DNA"/>
</dbReference>
<feature type="disulfide bond" evidence="11">
    <location>
        <begin position="34"/>
        <end position="61"/>
    </location>
</feature>
<dbReference type="PROSITE" id="PS50923">
    <property type="entry name" value="SUSHI"/>
    <property type="match status" value="8"/>
</dbReference>
<evidence type="ECO:0000256" key="2">
    <source>
        <dbReference type="ARBA" id="ARBA00022525"/>
    </source>
</evidence>